<evidence type="ECO:0000313" key="8">
    <source>
        <dbReference type="Proteomes" id="UP001648503"/>
    </source>
</evidence>
<feature type="transmembrane region" description="Helical" evidence="6">
    <location>
        <begin position="144"/>
        <end position="164"/>
    </location>
</feature>
<comment type="caution">
    <text evidence="7">The sequence shown here is derived from an EMBL/GenBank/DDBJ whole genome shotgun (WGS) entry which is preliminary data.</text>
</comment>
<feature type="transmembrane region" description="Helical" evidence="6">
    <location>
        <begin position="554"/>
        <end position="574"/>
    </location>
</feature>
<comment type="subcellular location">
    <subcellularLocation>
        <location evidence="1">Membrane</location>
        <topology evidence="1">Multi-pass membrane protein</topology>
    </subcellularLocation>
</comment>
<feature type="transmembrane region" description="Helical" evidence="6">
    <location>
        <begin position="176"/>
        <end position="201"/>
    </location>
</feature>
<feature type="transmembrane region" description="Helical" evidence="6">
    <location>
        <begin position="267"/>
        <end position="288"/>
    </location>
</feature>
<sequence length="593" mass="62805">MIPTTTHGSKSNPRHHPQGSRLLFSIDDEDNGPIDPTASHVSGPRAALPVHAREPSVLGPRPVPLSDDSDEGDTAHTLGSGSGAIPTPSSSSSPIQPLHEPLLLQSFDQANLSSATSFEFSNTIFSIPLSTTLSKTDVELDRTVSLWSGIALIVGVSIGSGIFASPGPAFEYAGSVGGAIVVWIVAGLFAMAGGLCYAELGTMIPSSGGEHPYLMRAYGPIPAFLFSWTGMSITRPGSLSIITVICAEYAGRLITYGTNSTNPAPSLLVKAIAISIVVILTFINIISARASTVLQNALSLLKLGSLVWIGVLGAIHAARDPLSSGNFNKGFFDGASTNPGNYALALYSALWAYDGWNNLNMVAGELKNPTRNLPRAISFGTLIVLICYVVTNMSYFSVLPSSVIATSTTVGMDFGKQVFGHIGGIIIPLIVIASTFGAANATLYTGSRVAFIAAQTGHAPKFLSRINPHTRTPINALVLQSILSVLFIAVGSFKSLVNFYSMIAWTFYLLAVLGMWEAPTEAVGAVLFVISGIPVYFVGIKYGVTSEDVGHSCFMWVASLVDTILPFASVQQFLQRRGYQRQGDMDDSQIEMM</sequence>
<dbReference type="InterPro" id="IPR002293">
    <property type="entry name" value="AA/rel_permease1"/>
</dbReference>
<accession>A0ABQ8F8X7</accession>
<feature type="transmembrane region" description="Helical" evidence="6">
    <location>
        <begin position="376"/>
        <end position="398"/>
    </location>
</feature>
<evidence type="ECO:0000256" key="5">
    <source>
        <dbReference type="SAM" id="MobiDB-lite"/>
    </source>
</evidence>
<evidence type="ECO:0000256" key="2">
    <source>
        <dbReference type="ARBA" id="ARBA00022692"/>
    </source>
</evidence>
<evidence type="ECO:0000256" key="3">
    <source>
        <dbReference type="ARBA" id="ARBA00022989"/>
    </source>
</evidence>
<reference evidence="7 8" key="1">
    <citation type="submission" date="2021-02" db="EMBL/GenBank/DDBJ databases">
        <title>Variation within the Batrachochytrium salamandrivorans European outbreak.</title>
        <authorList>
            <person name="Kelly M."/>
            <person name="Pasmans F."/>
            <person name="Shea T.P."/>
            <person name="Munoz J.F."/>
            <person name="Carranza S."/>
            <person name="Cuomo C.A."/>
            <person name="Martel A."/>
        </authorList>
    </citation>
    <scope>NUCLEOTIDE SEQUENCE [LARGE SCALE GENOMIC DNA]</scope>
    <source>
        <strain evidence="7 8">AMFP18/2</strain>
    </source>
</reference>
<name>A0ABQ8F8X7_9FUNG</name>
<evidence type="ECO:0000313" key="7">
    <source>
        <dbReference type="EMBL" id="KAH6594015.1"/>
    </source>
</evidence>
<dbReference type="EMBL" id="JAFCIX010000340">
    <property type="protein sequence ID" value="KAH6594015.1"/>
    <property type="molecule type" value="Genomic_DNA"/>
</dbReference>
<keyword evidence="8" id="KW-1185">Reference proteome</keyword>
<evidence type="ECO:0000256" key="6">
    <source>
        <dbReference type="SAM" id="Phobius"/>
    </source>
</evidence>
<dbReference type="Pfam" id="PF13520">
    <property type="entry name" value="AA_permease_2"/>
    <property type="match status" value="1"/>
</dbReference>
<dbReference type="PANTHER" id="PTHR11785:SF512">
    <property type="entry name" value="SOBREMESA, ISOFORM B"/>
    <property type="match status" value="1"/>
</dbReference>
<gene>
    <name evidence="7" type="ORF">BASA50_006921</name>
</gene>
<proteinExistence type="predicted"/>
<evidence type="ECO:0008006" key="9">
    <source>
        <dbReference type="Google" id="ProtNLM"/>
    </source>
</evidence>
<keyword evidence="2 6" id="KW-0812">Transmembrane</keyword>
<feature type="transmembrane region" description="Helical" evidence="6">
    <location>
        <begin position="474"/>
        <end position="493"/>
    </location>
</feature>
<protein>
    <recommendedName>
        <fullName evidence="9">Amino acid permease/ SLC12A domain-containing protein</fullName>
    </recommendedName>
</protein>
<dbReference type="Proteomes" id="UP001648503">
    <property type="component" value="Unassembled WGS sequence"/>
</dbReference>
<feature type="compositionally biased region" description="Polar residues" evidence="5">
    <location>
        <begin position="1"/>
        <end position="11"/>
    </location>
</feature>
<feature type="compositionally biased region" description="Low complexity" evidence="5">
    <location>
        <begin position="83"/>
        <end position="94"/>
    </location>
</feature>
<evidence type="ECO:0000256" key="4">
    <source>
        <dbReference type="ARBA" id="ARBA00023136"/>
    </source>
</evidence>
<feature type="region of interest" description="Disordered" evidence="5">
    <location>
        <begin position="1"/>
        <end position="96"/>
    </location>
</feature>
<feature type="transmembrane region" description="Helical" evidence="6">
    <location>
        <begin position="499"/>
        <end position="516"/>
    </location>
</feature>
<dbReference type="Gene3D" id="1.20.1740.10">
    <property type="entry name" value="Amino acid/polyamine transporter I"/>
    <property type="match status" value="1"/>
</dbReference>
<feature type="transmembrane region" description="Helical" evidence="6">
    <location>
        <begin position="300"/>
        <end position="319"/>
    </location>
</feature>
<keyword evidence="4 6" id="KW-0472">Membrane</keyword>
<dbReference type="PANTHER" id="PTHR11785">
    <property type="entry name" value="AMINO ACID TRANSPORTER"/>
    <property type="match status" value="1"/>
</dbReference>
<organism evidence="7 8">
    <name type="scientific">Batrachochytrium salamandrivorans</name>
    <dbReference type="NCBI Taxonomy" id="1357716"/>
    <lineage>
        <taxon>Eukaryota</taxon>
        <taxon>Fungi</taxon>
        <taxon>Fungi incertae sedis</taxon>
        <taxon>Chytridiomycota</taxon>
        <taxon>Chytridiomycota incertae sedis</taxon>
        <taxon>Chytridiomycetes</taxon>
        <taxon>Rhizophydiales</taxon>
        <taxon>Rhizophydiales incertae sedis</taxon>
        <taxon>Batrachochytrium</taxon>
    </lineage>
</organism>
<evidence type="ECO:0000256" key="1">
    <source>
        <dbReference type="ARBA" id="ARBA00004141"/>
    </source>
</evidence>
<keyword evidence="3 6" id="KW-1133">Transmembrane helix</keyword>
<feature type="transmembrane region" description="Helical" evidence="6">
    <location>
        <begin position="523"/>
        <end position="542"/>
    </location>
</feature>
<feature type="transmembrane region" description="Helical" evidence="6">
    <location>
        <begin position="418"/>
        <end position="439"/>
    </location>
</feature>
<dbReference type="InterPro" id="IPR050598">
    <property type="entry name" value="AminoAcid_Transporter"/>
</dbReference>